<dbReference type="EMBL" id="QGMK01000982">
    <property type="protein sequence ID" value="TVY75676.1"/>
    <property type="molecule type" value="Genomic_DNA"/>
</dbReference>
<organism evidence="3 4">
    <name type="scientific">Lachnellula suecica</name>
    <dbReference type="NCBI Taxonomy" id="602035"/>
    <lineage>
        <taxon>Eukaryota</taxon>
        <taxon>Fungi</taxon>
        <taxon>Dikarya</taxon>
        <taxon>Ascomycota</taxon>
        <taxon>Pezizomycotina</taxon>
        <taxon>Leotiomycetes</taxon>
        <taxon>Helotiales</taxon>
        <taxon>Lachnaceae</taxon>
        <taxon>Lachnellula</taxon>
    </lineage>
</organism>
<evidence type="ECO:0000313" key="4">
    <source>
        <dbReference type="Proteomes" id="UP000469558"/>
    </source>
</evidence>
<evidence type="ECO:0000259" key="2">
    <source>
        <dbReference type="Pfam" id="PF09362"/>
    </source>
</evidence>
<proteinExistence type="predicted"/>
<keyword evidence="1" id="KW-0732">Signal</keyword>
<dbReference type="PANTHER" id="PTHR43662:SF13">
    <property type="entry name" value="DUF1996 DOMAIN-CONTAINING PROTEIN"/>
    <property type="match status" value="1"/>
</dbReference>
<dbReference type="AlphaFoldDB" id="A0A8T9C8I4"/>
<sequence length="348" mass="38440">ELRNMRRTLLSLALAALSSAVVRFHCSQLVVQRLDPLVGPGLIPSSHVHQIVGGNAFNASMDPKKDLPGESTCTTCEFTEDFSNYWTAVLYFKAQNGSYKRVPQLGNNQFTGANGGLTVYYMQDPIYTQNQTSKVTAFQPGFRMFVGDIYARSVAQGSKFRQLTYTCLDTFVTRAPEIMKFPTRTCAQGILTSLRFPTCWDGVNLDSPDHMSHMAYPETGSFESAGPCPATHPVRTSQLMYEVVWDTKPFHNLTWPADGSSPFVWSFGDGTGYANHADYIFGWKGTRLQQILDTNTYMNDSLTGATLQDVDGMNSCTQQAIVTEDIDSWLPELPGGFQADYGPTATSA</sequence>
<reference evidence="3 4" key="1">
    <citation type="submission" date="2018-05" db="EMBL/GenBank/DDBJ databases">
        <title>Genome sequencing and assembly of the regulated plant pathogen Lachnellula willkommii and related sister species for the development of diagnostic species identification markers.</title>
        <authorList>
            <person name="Giroux E."/>
            <person name="Bilodeau G."/>
        </authorList>
    </citation>
    <scope>NUCLEOTIDE SEQUENCE [LARGE SCALE GENOMIC DNA]</scope>
    <source>
        <strain evidence="3 4">CBS 268.59</strain>
    </source>
</reference>
<feature type="domain" description="DUF1996" evidence="2">
    <location>
        <begin position="35"/>
        <end position="283"/>
    </location>
</feature>
<gene>
    <name evidence="3" type="ORF">LSUE1_G005180</name>
</gene>
<feature type="non-terminal residue" evidence="3">
    <location>
        <position position="348"/>
    </location>
</feature>
<evidence type="ECO:0000256" key="1">
    <source>
        <dbReference type="SAM" id="SignalP"/>
    </source>
</evidence>
<dbReference type="InterPro" id="IPR018535">
    <property type="entry name" value="DUF1996"/>
</dbReference>
<feature type="signal peptide" evidence="1">
    <location>
        <begin position="1"/>
        <end position="20"/>
    </location>
</feature>
<comment type="caution">
    <text evidence="3">The sequence shown here is derived from an EMBL/GenBank/DDBJ whole genome shotgun (WGS) entry which is preliminary data.</text>
</comment>
<accession>A0A8T9C8I4</accession>
<dbReference type="Pfam" id="PF09362">
    <property type="entry name" value="DUF1996"/>
    <property type="match status" value="1"/>
</dbReference>
<keyword evidence="4" id="KW-1185">Reference proteome</keyword>
<evidence type="ECO:0000313" key="3">
    <source>
        <dbReference type="EMBL" id="TVY75676.1"/>
    </source>
</evidence>
<dbReference type="OrthoDB" id="74764at2759"/>
<name>A0A8T9C8I4_9HELO</name>
<protein>
    <recommendedName>
        <fullName evidence="2">DUF1996 domain-containing protein</fullName>
    </recommendedName>
</protein>
<dbReference type="PANTHER" id="PTHR43662">
    <property type="match status" value="1"/>
</dbReference>
<dbReference type="Proteomes" id="UP000469558">
    <property type="component" value="Unassembled WGS sequence"/>
</dbReference>
<feature type="chain" id="PRO_5035801647" description="DUF1996 domain-containing protein" evidence="1">
    <location>
        <begin position="21"/>
        <end position="348"/>
    </location>
</feature>